<evidence type="ECO:0000313" key="2">
    <source>
        <dbReference type="Proteomes" id="UP001500618"/>
    </source>
</evidence>
<accession>A0ABN2IA07</accession>
<name>A0ABN2IA07_9ACTN</name>
<reference evidence="1 2" key="1">
    <citation type="journal article" date="2019" name="Int. J. Syst. Evol. Microbiol.">
        <title>The Global Catalogue of Microorganisms (GCM) 10K type strain sequencing project: providing services to taxonomists for standard genome sequencing and annotation.</title>
        <authorList>
            <consortium name="The Broad Institute Genomics Platform"/>
            <consortium name="The Broad Institute Genome Sequencing Center for Infectious Disease"/>
            <person name="Wu L."/>
            <person name="Ma J."/>
        </authorList>
    </citation>
    <scope>NUCLEOTIDE SEQUENCE [LARGE SCALE GENOMIC DNA]</scope>
    <source>
        <strain evidence="1 2">JCM 14718</strain>
    </source>
</reference>
<dbReference type="EMBL" id="BAAANY010000023">
    <property type="protein sequence ID" value="GAA1701095.1"/>
    <property type="molecule type" value="Genomic_DNA"/>
</dbReference>
<organism evidence="1 2">
    <name type="scientific">Fodinicola feengrottensis</name>
    <dbReference type="NCBI Taxonomy" id="435914"/>
    <lineage>
        <taxon>Bacteria</taxon>
        <taxon>Bacillati</taxon>
        <taxon>Actinomycetota</taxon>
        <taxon>Actinomycetes</taxon>
        <taxon>Mycobacteriales</taxon>
        <taxon>Fodinicola</taxon>
    </lineage>
</organism>
<sequence length="148" mass="15248">MKVTPAQAAVGARWLAVGRTVLGLSALVAPGLLGRTWVGADAEHTGTKVLARAMGGRDVVLGLGTLTAMGEQENDDTLVSASRWIAFGGVADLADLAATLLSWRRLPRVNRWLVAGLAGGSAIASLVMAGKLLEADLEEADAEEYPAA</sequence>
<evidence type="ECO:0008006" key="3">
    <source>
        <dbReference type="Google" id="ProtNLM"/>
    </source>
</evidence>
<gene>
    <name evidence="1" type="ORF">GCM10009765_58310</name>
</gene>
<comment type="caution">
    <text evidence="1">The sequence shown here is derived from an EMBL/GenBank/DDBJ whole genome shotgun (WGS) entry which is preliminary data.</text>
</comment>
<protein>
    <recommendedName>
        <fullName evidence="3">DUF4267 domain-containing protein</fullName>
    </recommendedName>
</protein>
<keyword evidence="2" id="KW-1185">Reference proteome</keyword>
<dbReference type="Proteomes" id="UP001500618">
    <property type="component" value="Unassembled WGS sequence"/>
</dbReference>
<evidence type="ECO:0000313" key="1">
    <source>
        <dbReference type="EMBL" id="GAA1701095.1"/>
    </source>
</evidence>
<dbReference type="RefSeq" id="WP_163571128.1">
    <property type="nucleotide sequence ID" value="NZ_BAAANY010000023.1"/>
</dbReference>
<proteinExistence type="predicted"/>